<reference evidence="2 3" key="1">
    <citation type="submission" date="2008-05" db="EMBL/GenBank/DDBJ databases">
        <title>Complete sequence of chromosome of Geobacter lovleyi SZ.</title>
        <authorList>
            <consortium name="US DOE Joint Genome Institute"/>
            <person name="Lucas S."/>
            <person name="Copeland A."/>
            <person name="Lapidus A."/>
            <person name="Glavina del Rio T."/>
            <person name="Dalin E."/>
            <person name="Tice H."/>
            <person name="Bruce D."/>
            <person name="Goodwin L."/>
            <person name="Pitluck S."/>
            <person name="Chertkov O."/>
            <person name="Meincke L."/>
            <person name="Brettin T."/>
            <person name="Detter J.C."/>
            <person name="Han C."/>
            <person name="Tapia R."/>
            <person name="Kuske C.R."/>
            <person name="Schmutz J."/>
            <person name="Larimer F."/>
            <person name="Land M."/>
            <person name="Hauser L."/>
            <person name="Kyrpides N."/>
            <person name="Mikhailova N."/>
            <person name="Sung Y."/>
            <person name="Fletcher K.E."/>
            <person name="Ritalahti K.M."/>
            <person name="Loeffler F.E."/>
            <person name="Richardson P."/>
        </authorList>
    </citation>
    <scope>NUCLEOTIDE SEQUENCE [LARGE SCALE GENOMIC DNA]</scope>
    <source>
        <strain evidence="3">ATCC BAA-1151 / DSM 17278 / SZ</strain>
    </source>
</reference>
<feature type="signal peptide" evidence="1">
    <location>
        <begin position="1"/>
        <end position="22"/>
    </location>
</feature>
<dbReference type="Proteomes" id="UP000002420">
    <property type="component" value="Chromosome"/>
</dbReference>
<dbReference type="KEGG" id="glo:Glov_2550"/>
<proteinExistence type="predicted"/>
<organism evidence="2 3">
    <name type="scientific">Trichlorobacter lovleyi (strain ATCC BAA-1151 / DSM 17278 / SZ)</name>
    <name type="common">Geobacter lovleyi</name>
    <dbReference type="NCBI Taxonomy" id="398767"/>
    <lineage>
        <taxon>Bacteria</taxon>
        <taxon>Pseudomonadati</taxon>
        <taxon>Thermodesulfobacteriota</taxon>
        <taxon>Desulfuromonadia</taxon>
        <taxon>Geobacterales</taxon>
        <taxon>Geobacteraceae</taxon>
        <taxon>Trichlorobacter</taxon>
    </lineage>
</organism>
<keyword evidence="1" id="KW-0732">Signal</keyword>
<dbReference type="RefSeq" id="WP_012470596.1">
    <property type="nucleotide sequence ID" value="NC_010814.1"/>
</dbReference>
<accession>B3E6B7</accession>
<dbReference type="AlphaFoldDB" id="B3E6B7"/>
<sequence length="233" mass="26430">MKKLLVLTTLVVLFCSASEIRAATLYFKNGDEFEYQRYWERNGRIHVQINKESEVDFAKDELDLIKSKIAVKPAKTILHTADNIRPPSASDTLPHGYRTPTTQTKFSTLQEELSSIYGNFYTAMRSGNFNTLLKYVTGKQRKTTEKLINAPESQKTLFRQMITNLPADYTVTGFSAAPGGKKATLVTRRKMLTGVYDVNGVKTHEETSYISNTVEFIKQNNEWKIALAQDSLQ</sequence>
<evidence type="ECO:0000313" key="2">
    <source>
        <dbReference type="EMBL" id="ACD96264.1"/>
    </source>
</evidence>
<name>B3E6B7_TRIL1</name>
<dbReference type="HOGENOM" id="CLU_1188590_0_0_7"/>
<dbReference type="EMBL" id="CP001089">
    <property type="protein sequence ID" value="ACD96264.1"/>
    <property type="molecule type" value="Genomic_DNA"/>
</dbReference>
<evidence type="ECO:0000313" key="3">
    <source>
        <dbReference type="Proteomes" id="UP000002420"/>
    </source>
</evidence>
<keyword evidence="3" id="KW-1185">Reference proteome</keyword>
<gene>
    <name evidence="2" type="ordered locus">Glov_2550</name>
</gene>
<feature type="chain" id="PRO_5002787573" evidence="1">
    <location>
        <begin position="23"/>
        <end position="233"/>
    </location>
</feature>
<evidence type="ECO:0000256" key="1">
    <source>
        <dbReference type="SAM" id="SignalP"/>
    </source>
</evidence>
<protein>
    <submittedName>
        <fullName evidence="2">Uncharacterized protein</fullName>
    </submittedName>
</protein>